<evidence type="ECO:0000256" key="6">
    <source>
        <dbReference type="SAM" id="Phobius"/>
    </source>
</evidence>
<keyword evidence="4 6" id="KW-1133">Transmembrane helix</keyword>
<dbReference type="STRING" id="1499967.U27_00365"/>
<dbReference type="Pfam" id="PF01544">
    <property type="entry name" value="CorA"/>
    <property type="match status" value="1"/>
</dbReference>
<evidence type="ECO:0000313" key="8">
    <source>
        <dbReference type="Proteomes" id="UP000030661"/>
    </source>
</evidence>
<dbReference type="SUPFAM" id="SSF144083">
    <property type="entry name" value="Magnesium transport protein CorA, transmembrane region"/>
    <property type="match status" value="1"/>
</dbReference>
<dbReference type="GO" id="GO:0046873">
    <property type="term" value="F:metal ion transmembrane transporter activity"/>
    <property type="evidence" value="ECO:0007669"/>
    <property type="project" value="InterPro"/>
</dbReference>
<dbReference type="Gene3D" id="3.30.460.20">
    <property type="entry name" value="CorA soluble domain-like"/>
    <property type="match status" value="1"/>
</dbReference>
<dbReference type="GO" id="GO:0016020">
    <property type="term" value="C:membrane"/>
    <property type="evidence" value="ECO:0007669"/>
    <property type="project" value="UniProtKB-SubCell"/>
</dbReference>
<protein>
    <submittedName>
        <fullName evidence="7">Mg2 transporter protein CorA family protein</fullName>
    </submittedName>
</protein>
<evidence type="ECO:0000256" key="1">
    <source>
        <dbReference type="ARBA" id="ARBA00004141"/>
    </source>
</evidence>
<evidence type="ECO:0000256" key="3">
    <source>
        <dbReference type="ARBA" id="ARBA00022692"/>
    </source>
</evidence>
<evidence type="ECO:0000256" key="2">
    <source>
        <dbReference type="ARBA" id="ARBA00009765"/>
    </source>
</evidence>
<dbReference type="eggNOG" id="COG0598">
    <property type="taxonomic scope" value="Bacteria"/>
</dbReference>
<dbReference type="EMBL" id="DF820473">
    <property type="protein sequence ID" value="GAK60468.1"/>
    <property type="molecule type" value="Genomic_DNA"/>
</dbReference>
<reference evidence="7" key="1">
    <citation type="journal article" date="2015" name="PeerJ">
        <title>First genomic representation of candidate bacterial phylum KSB3 points to enhanced environmental sensing as a trigger of wastewater bulking.</title>
        <authorList>
            <person name="Sekiguchi Y."/>
            <person name="Ohashi A."/>
            <person name="Parks D.H."/>
            <person name="Yamauchi T."/>
            <person name="Tyson G.W."/>
            <person name="Hugenholtz P."/>
        </authorList>
    </citation>
    <scope>NUCLEOTIDE SEQUENCE [LARGE SCALE GENOMIC DNA]</scope>
</reference>
<dbReference type="AlphaFoldDB" id="A0A081C7B3"/>
<dbReference type="Proteomes" id="UP000030661">
    <property type="component" value="Unassembled WGS sequence"/>
</dbReference>
<keyword evidence="8" id="KW-1185">Reference proteome</keyword>
<dbReference type="InterPro" id="IPR045863">
    <property type="entry name" value="CorA_TM1_TM2"/>
</dbReference>
<dbReference type="SUPFAM" id="SSF143865">
    <property type="entry name" value="CorA soluble domain-like"/>
    <property type="match status" value="1"/>
</dbReference>
<dbReference type="HOGENOM" id="CLU_007127_8_1_0"/>
<comment type="subcellular location">
    <subcellularLocation>
        <location evidence="1">Membrane</location>
        <topology evidence="1">Multi-pass membrane protein</topology>
    </subcellularLocation>
</comment>
<feature type="transmembrane region" description="Helical" evidence="6">
    <location>
        <begin position="284"/>
        <end position="304"/>
    </location>
</feature>
<dbReference type="PANTHER" id="PTHR47891">
    <property type="entry name" value="TRANSPORTER-RELATED"/>
    <property type="match status" value="1"/>
</dbReference>
<evidence type="ECO:0000256" key="5">
    <source>
        <dbReference type="ARBA" id="ARBA00023136"/>
    </source>
</evidence>
<dbReference type="CDD" id="cd12827">
    <property type="entry name" value="EcCorA_ZntB-like_u2"/>
    <property type="match status" value="1"/>
</dbReference>
<comment type="similarity">
    <text evidence="2">Belongs to the CorA metal ion transporter (MIT) (TC 1.A.35) family.</text>
</comment>
<keyword evidence="3 6" id="KW-0812">Transmembrane</keyword>
<proteinExistence type="inferred from homology"/>
<feature type="transmembrane region" description="Helical" evidence="6">
    <location>
        <begin position="252"/>
        <end position="272"/>
    </location>
</feature>
<dbReference type="Gene3D" id="1.20.58.340">
    <property type="entry name" value="Magnesium transport protein CorA, transmembrane region"/>
    <property type="match status" value="2"/>
</dbReference>
<evidence type="ECO:0000256" key="4">
    <source>
        <dbReference type="ARBA" id="ARBA00022989"/>
    </source>
</evidence>
<dbReference type="InterPro" id="IPR002523">
    <property type="entry name" value="MgTranspt_CorA/ZnTranspt_ZntB"/>
</dbReference>
<dbReference type="InterPro" id="IPR045861">
    <property type="entry name" value="CorA_cytoplasmic_dom"/>
</dbReference>
<accession>A0A081C7B3</accession>
<name>A0A081C7B3_VECG1</name>
<keyword evidence="5 6" id="KW-0472">Membrane</keyword>
<evidence type="ECO:0000313" key="7">
    <source>
        <dbReference type="EMBL" id="GAK60468.1"/>
    </source>
</evidence>
<sequence length="309" mass="35645">MIRIFKTVETTIQAIETFEKGCWIHVTSPTSEELHHISEALQIPMNFLTDPLDTNERSRIEVDERNVLIVVRIPLFNNEQDVAFTTLPVGIIYLDDVFLTVCAQDVEFFDKFMKGRVKNFSTQYRCRFILQIFLKAALRYLTYLKEIDTRAANIQAELHQAMKNQELIQLLNLEKSLVFFTTSLRSNELMIERLQKVSIIKFYPEDQEILEDVMVENKQALEMANIYSNILSGMMDAFASIISNNLNIVMKFLTSVTIILALPTLVASVYGMNVHLPFQESPHAFALTMGISFLLAGMSVFIFIRRKFF</sequence>
<gene>
    <name evidence="7" type="ORF">U27_00365</name>
</gene>
<organism evidence="7">
    <name type="scientific">Vecturithrix granuli</name>
    <dbReference type="NCBI Taxonomy" id="1499967"/>
    <lineage>
        <taxon>Bacteria</taxon>
        <taxon>Candidatus Moduliflexota</taxon>
        <taxon>Candidatus Vecturitrichia</taxon>
        <taxon>Candidatus Vecturitrichales</taxon>
        <taxon>Candidatus Vecturitrichaceae</taxon>
        <taxon>Candidatus Vecturithrix</taxon>
    </lineage>
</organism>
<dbReference type="PANTHER" id="PTHR47891:SF2">
    <property type="entry name" value="MAGNESIUM AND COBALT TRANSPORTER"/>
    <property type="match status" value="1"/>
</dbReference>
<dbReference type="InterPro" id="IPR047199">
    <property type="entry name" value="CorA-like"/>
</dbReference>